<sequence>MADTRLYDILGVSPNANDTEIKKSYRKMAKEYHPDKNPDAGDRFKEISFAYEVLSNPEKRQLYDQYGEKGLREGAGMGGGGMEDILSHIFGGFGGGMFGGMGGFRHRRRRGEDLFHPLKVTLEDLYNGKQTKLQLSKNVICSVCKGAGGKPGAVRMCQGCKGRGIKVTIRSIGPGMVQQMQSSCNECSGEGEVINPKDRCKKCQGKKVCKESKILEVHVDKGMNDGQKITFRGEGDQEPNVEPGDVILVLQQKDHDLFTRQGDDLFMTKKIHLAEALCGFHMVIKHLDKRDLIVKYPAGQVIEPGCIRGVVGEGMPGYRRPFDKGNLYIKFEIEFPPNNFIPCDKISVLESLLPSRPKQAPPGEDAEEVDLMELDPRYHQREAYEDGSDDESGHGPRVQCAHQSETFRDLKYFCFVWPHGICCEQNNMAAAGILRNLKDVALRTIEGFAPELYQLNQQIWRKPELCYQEKYAHEVLTTFFKDKGFEVTKHYTLETAFRASSGSCGKRVVGLICEYDALPGIGHACGHNLIAEVGVGAALGIKAALEASNQDLGKVVVLGTPAEEGGGGKVKMIQNGCFDEVDFCLMAHPKSFSCVYPTCLAMQDVKVTFHGLSSHAAAFPWEGINALDAAVMAYSFLSVLRQQLKPTWRLHGIITNGGAKPNIIPDKTSMEYFVRAPTEGELNELREKVHRCFESAAQATGCTVDIEWNSVVYSNMATNEQLAVVYQKNAEELGLSFPSREEQAKATFGSTDMGNVSHIKPSIHPYFDIDTSVANHTRDFTEAAGRTEAHVRAITQAKVMALTALDILWNDEVWGLVVADFEKNHGKN</sequence>
<keyword evidence="1 5" id="KW-0479">Metal-binding</keyword>
<dbReference type="InterPro" id="IPR001305">
    <property type="entry name" value="HSP_DnaJ_Cys-rich_dom"/>
</dbReference>
<dbReference type="PRINTS" id="PR00625">
    <property type="entry name" value="JDOMAIN"/>
</dbReference>
<evidence type="ECO:0000256" key="3">
    <source>
        <dbReference type="ARBA" id="ARBA00022771"/>
    </source>
</evidence>
<evidence type="ECO:0000256" key="5">
    <source>
        <dbReference type="PROSITE-ProRule" id="PRU00546"/>
    </source>
</evidence>
<dbReference type="EMBL" id="CALNXK010000029">
    <property type="protein sequence ID" value="CAH3116004.1"/>
    <property type="molecule type" value="Genomic_DNA"/>
</dbReference>
<feature type="domain" description="CR-type" evidence="7">
    <location>
        <begin position="128"/>
        <end position="212"/>
    </location>
</feature>
<keyword evidence="2" id="KW-0677">Repeat</keyword>
<dbReference type="InterPro" id="IPR012724">
    <property type="entry name" value="DnaJ"/>
</dbReference>
<dbReference type="Pfam" id="PF00684">
    <property type="entry name" value="DnaJ_CXXCXGXG"/>
    <property type="match status" value="1"/>
</dbReference>
<dbReference type="CDD" id="cd10747">
    <property type="entry name" value="DnaJ_C"/>
    <property type="match status" value="1"/>
</dbReference>
<keyword evidence="4 5" id="KW-0862">Zinc</keyword>
<organism evidence="8 9">
    <name type="scientific">Porites lobata</name>
    <dbReference type="NCBI Taxonomy" id="104759"/>
    <lineage>
        <taxon>Eukaryota</taxon>
        <taxon>Metazoa</taxon>
        <taxon>Cnidaria</taxon>
        <taxon>Anthozoa</taxon>
        <taxon>Hexacorallia</taxon>
        <taxon>Scleractinia</taxon>
        <taxon>Fungiina</taxon>
        <taxon>Poritidae</taxon>
        <taxon>Porites</taxon>
    </lineage>
</organism>
<keyword evidence="9" id="KW-1185">Reference proteome</keyword>
<dbReference type="PROSITE" id="PS00636">
    <property type="entry name" value="DNAJ_1"/>
    <property type="match status" value="1"/>
</dbReference>
<dbReference type="SUPFAM" id="SSF53187">
    <property type="entry name" value="Zn-dependent exopeptidases"/>
    <property type="match status" value="1"/>
</dbReference>
<feature type="zinc finger region" description="CR-type" evidence="5">
    <location>
        <begin position="128"/>
        <end position="212"/>
    </location>
</feature>
<dbReference type="Gene3D" id="2.60.260.20">
    <property type="entry name" value="Urease metallochaperone UreE, N-terminal domain"/>
    <property type="match status" value="2"/>
</dbReference>
<evidence type="ECO:0000256" key="1">
    <source>
        <dbReference type="ARBA" id="ARBA00022723"/>
    </source>
</evidence>
<accession>A0ABN8NNB8</accession>
<dbReference type="CDD" id="cd10719">
    <property type="entry name" value="DnaJ_zf"/>
    <property type="match status" value="1"/>
</dbReference>
<evidence type="ECO:0000313" key="8">
    <source>
        <dbReference type="EMBL" id="CAH3116004.1"/>
    </source>
</evidence>
<dbReference type="Pfam" id="PF00226">
    <property type="entry name" value="DnaJ"/>
    <property type="match status" value="1"/>
</dbReference>
<dbReference type="Proteomes" id="UP001159405">
    <property type="component" value="Unassembled WGS sequence"/>
</dbReference>
<dbReference type="Pfam" id="PF01546">
    <property type="entry name" value="Peptidase_M20"/>
    <property type="match status" value="1"/>
</dbReference>
<dbReference type="SUPFAM" id="SSF46565">
    <property type="entry name" value="Chaperone J-domain"/>
    <property type="match status" value="1"/>
</dbReference>
<dbReference type="InterPro" id="IPR001623">
    <property type="entry name" value="DnaJ_domain"/>
</dbReference>
<gene>
    <name evidence="8" type="ORF">PLOB_00024184</name>
</gene>
<dbReference type="InterPro" id="IPR002939">
    <property type="entry name" value="DnaJ_C"/>
</dbReference>
<dbReference type="InterPro" id="IPR036410">
    <property type="entry name" value="HSP_DnaJ_Cys-rich_dom_sf"/>
</dbReference>
<dbReference type="PANTHER" id="PTHR30575">
    <property type="entry name" value="PEPTIDASE M20"/>
    <property type="match status" value="1"/>
</dbReference>
<comment type="caution">
    <text evidence="8">The sequence shown here is derived from an EMBL/GenBank/DDBJ whole genome shotgun (WGS) entry which is preliminary data.</text>
</comment>
<dbReference type="PROSITE" id="PS50076">
    <property type="entry name" value="DNAJ_2"/>
    <property type="match status" value="1"/>
</dbReference>
<protein>
    <submittedName>
        <fullName evidence="8">Uncharacterized protein</fullName>
    </submittedName>
</protein>
<reference evidence="8 9" key="1">
    <citation type="submission" date="2022-05" db="EMBL/GenBank/DDBJ databases">
        <authorList>
            <consortium name="Genoscope - CEA"/>
            <person name="William W."/>
        </authorList>
    </citation>
    <scope>NUCLEOTIDE SEQUENCE [LARGE SCALE GENOMIC DNA]</scope>
</reference>
<dbReference type="InterPro" id="IPR002933">
    <property type="entry name" value="Peptidase_M20"/>
</dbReference>
<dbReference type="CDD" id="cd06257">
    <property type="entry name" value="DnaJ"/>
    <property type="match status" value="1"/>
</dbReference>
<dbReference type="Gene3D" id="1.10.287.110">
    <property type="entry name" value="DnaJ domain"/>
    <property type="match status" value="1"/>
</dbReference>
<dbReference type="InterPro" id="IPR052030">
    <property type="entry name" value="Peptidase_M20/M20A_hydrolases"/>
</dbReference>
<evidence type="ECO:0000259" key="7">
    <source>
        <dbReference type="PROSITE" id="PS51188"/>
    </source>
</evidence>
<dbReference type="SUPFAM" id="SSF57938">
    <property type="entry name" value="DnaJ/Hsp40 cysteine-rich domain"/>
    <property type="match status" value="1"/>
</dbReference>
<proteinExistence type="inferred from homology"/>
<dbReference type="Gene3D" id="3.30.70.360">
    <property type="match status" value="1"/>
</dbReference>
<dbReference type="InterPro" id="IPR018253">
    <property type="entry name" value="DnaJ_domain_CS"/>
</dbReference>
<dbReference type="InterPro" id="IPR008971">
    <property type="entry name" value="HSP40/DnaJ_pept-bd"/>
</dbReference>
<dbReference type="CDD" id="cd05672">
    <property type="entry name" value="M20_ACY1L2-like"/>
    <property type="match status" value="1"/>
</dbReference>
<evidence type="ECO:0000256" key="4">
    <source>
        <dbReference type="ARBA" id="ARBA00022833"/>
    </source>
</evidence>
<dbReference type="InterPro" id="IPR036869">
    <property type="entry name" value="J_dom_sf"/>
</dbReference>
<dbReference type="Gene3D" id="3.40.630.10">
    <property type="entry name" value="Zn peptidases"/>
    <property type="match status" value="1"/>
</dbReference>
<dbReference type="InterPro" id="IPR036264">
    <property type="entry name" value="Bact_exopeptidase_dim_dom"/>
</dbReference>
<dbReference type="PANTHER" id="PTHR30575:SF0">
    <property type="entry name" value="XAA-ARG DIPEPTIDASE"/>
    <property type="match status" value="1"/>
</dbReference>
<dbReference type="SMART" id="SM00271">
    <property type="entry name" value="DnaJ"/>
    <property type="match status" value="1"/>
</dbReference>
<evidence type="ECO:0000313" key="9">
    <source>
        <dbReference type="Proteomes" id="UP001159405"/>
    </source>
</evidence>
<dbReference type="SUPFAM" id="SSF49493">
    <property type="entry name" value="HSP40/DnaJ peptide-binding domain"/>
    <property type="match status" value="2"/>
</dbReference>
<dbReference type="InterPro" id="IPR011650">
    <property type="entry name" value="Peptidase_M20_dimer"/>
</dbReference>
<evidence type="ECO:0000259" key="6">
    <source>
        <dbReference type="PROSITE" id="PS50076"/>
    </source>
</evidence>
<keyword evidence="3 5" id="KW-0863">Zinc-finger</keyword>
<dbReference type="Pfam" id="PF07687">
    <property type="entry name" value="M20_dimer"/>
    <property type="match status" value="1"/>
</dbReference>
<feature type="domain" description="J" evidence="6">
    <location>
        <begin position="5"/>
        <end position="67"/>
    </location>
</feature>
<dbReference type="Pfam" id="PF01556">
    <property type="entry name" value="DnaJ_C"/>
    <property type="match status" value="1"/>
</dbReference>
<dbReference type="SUPFAM" id="SSF55031">
    <property type="entry name" value="Bacterial exopeptidase dimerisation domain"/>
    <property type="match status" value="1"/>
</dbReference>
<dbReference type="NCBIfam" id="TIGR01891">
    <property type="entry name" value="amidohydrolases"/>
    <property type="match status" value="1"/>
</dbReference>
<dbReference type="PROSITE" id="PS51188">
    <property type="entry name" value="ZF_CR"/>
    <property type="match status" value="1"/>
</dbReference>
<dbReference type="Gene3D" id="2.10.230.10">
    <property type="entry name" value="Heat shock protein DnaJ, cysteine-rich domain"/>
    <property type="match status" value="1"/>
</dbReference>
<dbReference type="InterPro" id="IPR017439">
    <property type="entry name" value="Amidohydrolase"/>
</dbReference>
<evidence type="ECO:0000256" key="2">
    <source>
        <dbReference type="ARBA" id="ARBA00022737"/>
    </source>
</evidence>
<dbReference type="HAMAP" id="MF_01152">
    <property type="entry name" value="DnaJ"/>
    <property type="match status" value="1"/>
</dbReference>
<name>A0ABN8NNB8_9CNID</name>